<reference evidence="1" key="1">
    <citation type="journal article" date="2015" name="Nature">
        <title>Complex archaea that bridge the gap between prokaryotes and eukaryotes.</title>
        <authorList>
            <person name="Spang A."/>
            <person name="Saw J.H."/>
            <person name="Jorgensen S.L."/>
            <person name="Zaremba-Niedzwiedzka K."/>
            <person name="Martijn J."/>
            <person name="Lind A.E."/>
            <person name="van Eijk R."/>
            <person name="Schleper C."/>
            <person name="Guy L."/>
            <person name="Ettema T.J."/>
        </authorList>
    </citation>
    <scope>NUCLEOTIDE SEQUENCE</scope>
</reference>
<name>A0A0F9NK38_9ZZZZ</name>
<dbReference type="EMBL" id="LAZR01006859">
    <property type="protein sequence ID" value="KKM89175.1"/>
    <property type="molecule type" value="Genomic_DNA"/>
</dbReference>
<evidence type="ECO:0000313" key="1">
    <source>
        <dbReference type="EMBL" id="KKM89175.1"/>
    </source>
</evidence>
<accession>A0A0F9NK38</accession>
<comment type="caution">
    <text evidence="1">The sequence shown here is derived from an EMBL/GenBank/DDBJ whole genome shotgun (WGS) entry which is preliminary data.</text>
</comment>
<proteinExistence type="predicted"/>
<dbReference type="AlphaFoldDB" id="A0A0F9NK38"/>
<gene>
    <name evidence="1" type="ORF">LCGC14_1251340</name>
</gene>
<protein>
    <submittedName>
        <fullName evidence="1">Uncharacterized protein</fullName>
    </submittedName>
</protein>
<organism evidence="1">
    <name type="scientific">marine sediment metagenome</name>
    <dbReference type="NCBI Taxonomy" id="412755"/>
    <lineage>
        <taxon>unclassified sequences</taxon>
        <taxon>metagenomes</taxon>
        <taxon>ecological metagenomes</taxon>
    </lineage>
</organism>
<sequence length="426" mass="44652">MTMRKAWIATLVVLVTLGIAYAADLGVFMRTDCSTLTPTTGKTVCFDQTENTWKIWNGSAWVEVQSGNLVLDSYTFASLPVTPATGAIALVTDENASLYLYDGAAWLSPMAQRIRETGGPTVLTMATLADAQFFERSGTNVVGRLGATVATPSTVMLRDASGRSQIVTPTVASDIANKSYVDNTSAIALPRSYLAGLGTSNGTDADHDIDVAVGTARDSANSSNITIATTTVKQIDASWAAGTNQGGLSSSLTVATDTWYHVHAVIISAAADVCIDTSVTAANCIADHSATDYRRIGSVFTGASDNILAFFQLEDEFLWKTVPALDVDTGTSGTSAVTFTATVPTGVKLLARLNALSSNGVVYISSLDVTDQAANPADTPIGSAGLSGAGQVEVLTNASAQARYRTNANDNLKIATYGWKDRRGRR</sequence>